<comment type="caution">
    <text evidence="9">The sequence shown here is derived from an EMBL/GenBank/DDBJ whole genome shotgun (WGS) entry which is preliminary data.</text>
</comment>
<sequence>MTLLGVLFVALSSMLYGVQPTVRQLIVTQDGATPAQVQLISSAFTLLYMLLYCAARRRSLRVGLRPALLLVFIGAVGSGLCSLLLVLSYQYMPVGMSTVIHFLYPTIVCLASAVLYRTRLRAAHVLGVALSLAGLTLVGWGAAGTTFTGVVLSALSGVTFAFYVLAMERSGAGRLDPFVRMVYVAGGWIAVSLAGVAVLGGSIPLEAGTVAALGADAMITAGAALLLLLGLSRIGSTMTAFLSLLEPVTSVTLSAVVFRDDVTPATLAGCAAILAAIVCASLGDRQNRLPQPEKCGAAGTADGCASLAGGTGKEESRAAQEKSGAAGAQDGMARAQEEGGAAAGR</sequence>
<feature type="transmembrane region" description="Helical" evidence="7">
    <location>
        <begin position="178"/>
        <end position="203"/>
    </location>
</feature>
<feature type="compositionally biased region" description="Low complexity" evidence="6">
    <location>
        <begin position="331"/>
        <end position="345"/>
    </location>
</feature>
<evidence type="ECO:0000256" key="3">
    <source>
        <dbReference type="ARBA" id="ARBA00022692"/>
    </source>
</evidence>
<dbReference type="SUPFAM" id="SSF103481">
    <property type="entry name" value="Multidrug resistance efflux transporter EmrE"/>
    <property type="match status" value="2"/>
</dbReference>
<feature type="transmembrane region" description="Helical" evidence="7">
    <location>
        <begin position="238"/>
        <end position="258"/>
    </location>
</feature>
<dbReference type="PANTHER" id="PTHR32322">
    <property type="entry name" value="INNER MEMBRANE TRANSPORTER"/>
    <property type="match status" value="1"/>
</dbReference>
<evidence type="ECO:0000259" key="8">
    <source>
        <dbReference type="Pfam" id="PF00892"/>
    </source>
</evidence>
<protein>
    <submittedName>
        <fullName evidence="9">DMT family transporter</fullName>
    </submittedName>
</protein>
<dbReference type="AlphaFoldDB" id="A0A9D1N343"/>
<evidence type="ECO:0000256" key="6">
    <source>
        <dbReference type="SAM" id="MobiDB-lite"/>
    </source>
</evidence>
<accession>A0A9D1N343</accession>
<proteinExistence type="inferred from homology"/>
<evidence type="ECO:0000256" key="5">
    <source>
        <dbReference type="ARBA" id="ARBA00023136"/>
    </source>
</evidence>
<evidence type="ECO:0000256" key="7">
    <source>
        <dbReference type="SAM" id="Phobius"/>
    </source>
</evidence>
<dbReference type="GO" id="GO:0016020">
    <property type="term" value="C:membrane"/>
    <property type="evidence" value="ECO:0007669"/>
    <property type="project" value="UniProtKB-SubCell"/>
</dbReference>
<feature type="transmembrane region" description="Helical" evidence="7">
    <location>
        <begin position="147"/>
        <end position="166"/>
    </location>
</feature>
<feature type="transmembrane region" description="Helical" evidence="7">
    <location>
        <begin position="98"/>
        <end position="116"/>
    </location>
</feature>
<feature type="transmembrane region" description="Helical" evidence="7">
    <location>
        <begin position="36"/>
        <end position="55"/>
    </location>
</feature>
<dbReference type="EMBL" id="DVNZ01000044">
    <property type="protein sequence ID" value="HIU93781.1"/>
    <property type="molecule type" value="Genomic_DNA"/>
</dbReference>
<feature type="domain" description="EamA" evidence="8">
    <location>
        <begin position="4"/>
        <end position="138"/>
    </location>
</feature>
<keyword evidence="4 7" id="KW-1133">Transmembrane helix</keyword>
<dbReference type="InterPro" id="IPR037185">
    <property type="entry name" value="EmrE-like"/>
</dbReference>
<feature type="transmembrane region" description="Helical" evidence="7">
    <location>
        <begin position="67"/>
        <end position="92"/>
    </location>
</feature>
<feature type="transmembrane region" description="Helical" evidence="7">
    <location>
        <begin position="123"/>
        <end position="141"/>
    </location>
</feature>
<reference evidence="9" key="1">
    <citation type="submission" date="2020-10" db="EMBL/GenBank/DDBJ databases">
        <authorList>
            <person name="Gilroy R."/>
        </authorList>
    </citation>
    <scope>NUCLEOTIDE SEQUENCE</scope>
    <source>
        <strain evidence="9">ChiGjej2B2-16831</strain>
    </source>
</reference>
<dbReference type="Pfam" id="PF00892">
    <property type="entry name" value="EamA"/>
    <property type="match status" value="2"/>
</dbReference>
<evidence type="ECO:0000256" key="1">
    <source>
        <dbReference type="ARBA" id="ARBA00004141"/>
    </source>
</evidence>
<feature type="transmembrane region" description="Helical" evidence="7">
    <location>
        <begin position="264"/>
        <end position="283"/>
    </location>
</feature>
<dbReference type="Proteomes" id="UP000824128">
    <property type="component" value="Unassembled WGS sequence"/>
</dbReference>
<gene>
    <name evidence="9" type="ORF">IAD24_01350</name>
</gene>
<comment type="similarity">
    <text evidence="2">Belongs to the EamA transporter family.</text>
</comment>
<dbReference type="InterPro" id="IPR000620">
    <property type="entry name" value="EamA_dom"/>
</dbReference>
<reference evidence="9" key="2">
    <citation type="journal article" date="2021" name="PeerJ">
        <title>Extensive microbial diversity within the chicken gut microbiome revealed by metagenomics and culture.</title>
        <authorList>
            <person name="Gilroy R."/>
            <person name="Ravi A."/>
            <person name="Getino M."/>
            <person name="Pursley I."/>
            <person name="Horton D.L."/>
            <person name="Alikhan N.F."/>
            <person name="Baker D."/>
            <person name="Gharbi K."/>
            <person name="Hall N."/>
            <person name="Watson M."/>
            <person name="Adriaenssens E.M."/>
            <person name="Foster-Nyarko E."/>
            <person name="Jarju S."/>
            <person name="Secka A."/>
            <person name="Antonio M."/>
            <person name="Oren A."/>
            <person name="Chaudhuri R.R."/>
            <person name="La Ragione R."/>
            <person name="Hildebrand F."/>
            <person name="Pallen M.J."/>
        </authorList>
    </citation>
    <scope>NUCLEOTIDE SEQUENCE</scope>
    <source>
        <strain evidence="9">ChiGjej2B2-16831</strain>
    </source>
</reference>
<keyword evidence="3 7" id="KW-0812">Transmembrane</keyword>
<evidence type="ECO:0000313" key="10">
    <source>
        <dbReference type="Proteomes" id="UP000824128"/>
    </source>
</evidence>
<evidence type="ECO:0000313" key="9">
    <source>
        <dbReference type="EMBL" id="HIU93781.1"/>
    </source>
</evidence>
<feature type="transmembrane region" description="Helical" evidence="7">
    <location>
        <begin position="209"/>
        <end position="231"/>
    </location>
</feature>
<feature type="domain" description="EamA" evidence="8">
    <location>
        <begin position="148"/>
        <end position="281"/>
    </location>
</feature>
<keyword evidence="5 7" id="KW-0472">Membrane</keyword>
<dbReference type="PANTHER" id="PTHR32322:SF2">
    <property type="entry name" value="EAMA DOMAIN-CONTAINING PROTEIN"/>
    <property type="match status" value="1"/>
</dbReference>
<dbReference type="InterPro" id="IPR050638">
    <property type="entry name" value="AA-Vitamin_Transporters"/>
</dbReference>
<organism evidence="9 10">
    <name type="scientific">Candidatus Aphodomorpha intestinavium</name>
    <dbReference type="NCBI Taxonomy" id="2840672"/>
    <lineage>
        <taxon>Bacteria</taxon>
        <taxon>Bacillati</taxon>
        <taxon>Bacillota</taxon>
        <taxon>Clostridia</taxon>
        <taxon>Eubacteriales</taxon>
        <taxon>Candidatus Aphodomorpha</taxon>
    </lineage>
</organism>
<feature type="region of interest" description="Disordered" evidence="6">
    <location>
        <begin position="308"/>
        <end position="345"/>
    </location>
</feature>
<comment type="subcellular location">
    <subcellularLocation>
        <location evidence="1">Membrane</location>
        <topology evidence="1">Multi-pass membrane protein</topology>
    </subcellularLocation>
</comment>
<evidence type="ECO:0000256" key="2">
    <source>
        <dbReference type="ARBA" id="ARBA00007362"/>
    </source>
</evidence>
<name>A0A9D1N343_9FIRM</name>
<evidence type="ECO:0000256" key="4">
    <source>
        <dbReference type="ARBA" id="ARBA00022989"/>
    </source>
</evidence>